<keyword evidence="2" id="KW-1185">Reference proteome</keyword>
<dbReference type="Proteomes" id="UP001153069">
    <property type="component" value="Unassembled WGS sequence"/>
</dbReference>
<proteinExistence type="predicted"/>
<reference evidence="1" key="1">
    <citation type="submission" date="2020-06" db="EMBL/GenBank/DDBJ databases">
        <authorList>
            <consortium name="Plant Systems Biology data submission"/>
        </authorList>
    </citation>
    <scope>NUCLEOTIDE SEQUENCE</scope>
    <source>
        <strain evidence="1">D6</strain>
    </source>
</reference>
<accession>A0A9N8E0G9</accession>
<evidence type="ECO:0000313" key="1">
    <source>
        <dbReference type="EMBL" id="CAB9512256.1"/>
    </source>
</evidence>
<gene>
    <name evidence="1" type="ORF">SEMRO_526_G160410.1</name>
</gene>
<organism evidence="1 2">
    <name type="scientific">Seminavis robusta</name>
    <dbReference type="NCBI Taxonomy" id="568900"/>
    <lineage>
        <taxon>Eukaryota</taxon>
        <taxon>Sar</taxon>
        <taxon>Stramenopiles</taxon>
        <taxon>Ochrophyta</taxon>
        <taxon>Bacillariophyta</taxon>
        <taxon>Bacillariophyceae</taxon>
        <taxon>Bacillariophycidae</taxon>
        <taxon>Naviculales</taxon>
        <taxon>Naviculaceae</taxon>
        <taxon>Seminavis</taxon>
    </lineage>
</organism>
<dbReference type="AlphaFoldDB" id="A0A9N8E0G9"/>
<comment type="caution">
    <text evidence="1">The sequence shown here is derived from an EMBL/GenBank/DDBJ whole genome shotgun (WGS) entry which is preliminary data.</text>
</comment>
<name>A0A9N8E0G9_9STRA</name>
<sequence>MSSSAATSTPKPIATSSAATTMLPFAAPQPRRSTRVFYSPVISAMVHDHTMRNCDDIKSMNTECLAAGSDASICKTAAMYMSMCVNGSQHS</sequence>
<dbReference type="EMBL" id="CAICTM010000525">
    <property type="protein sequence ID" value="CAB9512256.1"/>
    <property type="molecule type" value="Genomic_DNA"/>
</dbReference>
<evidence type="ECO:0000313" key="2">
    <source>
        <dbReference type="Proteomes" id="UP001153069"/>
    </source>
</evidence>
<protein>
    <submittedName>
        <fullName evidence="1">Uncharacterized protein</fullName>
    </submittedName>
</protein>